<dbReference type="InterPro" id="IPR015940">
    <property type="entry name" value="UBA"/>
</dbReference>
<keyword evidence="4" id="KW-1185">Reference proteome</keyword>
<protein>
    <recommendedName>
        <fullName evidence="5">UBA domain-containing protein</fullName>
    </recommendedName>
</protein>
<proteinExistence type="predicted"/>
<dbReference type="VEuPathDB" id="TrichDB:TRFO_01149"/>
<reference evidence="3" key="1">
    <citation type="submission" date="2016-10" db="EMBL/GenBank/DDBJ databases">
        <authorList>
            <person name="Benchimol M."/>
            <person name="Almeida L.G."/>
            <person name="Vasconcelos A.T."/>
            <person name="Perreira-Neves A."/>
            <person name="Rosa I.A."/>
            <person name="Tasca T."/>
            <person name="Bogo M.R."/>
            <person name="de Souza W."/>
        </authorList>
    </citation>
    <scope>NUCLEOTIDE SEQUENCE [LARGE SCALE GENOMIC DNA]</scope>
    <source>
        <strain evidence="3">K</strain>
    </source>
</reference>
<organism evidence="3 4">
    <name type="scientific">Tritrichomonas foetus</name>
    <dbReference type="NCBI Taxonomy" id="1144522"/>
    <lineage>
        <taxon>Eukaryota</taxon>
        <taxon>Metamonada</taxon>
        <taxon>Parabasalia</taxon>
        <taxon>Tritrichomonadida</taxon>
        <taxon>Tritrichomonadidae</taxon>
        <taxon>Tritrichomonas</taxon>
    </lineage>
</organism>
<dbReference type="InterPro" id="IPR029071">
    <property type="entry name" value="Ubiquitin-like_domsf"/>
</dbReference>
<dbReference type="SUPFAM" id="SSF54236">
    <property type="entry name" value="Ubiquitin-like"/>
    <property type="match status" value="1"/>
</dbReference>
<dbReference type="CDD" id="cd17039">
    <property type="entry name" value="Ubl_ubiquitin_like"/>
    <property type="match status" value="1"/>
</dbReference>
<evidence type="ECO:0000313" key="3">
    <source>
        <dbReference type="EMBL" id="OHT11209.1"/>
    </source>
</evidence>
<feature type="domain" description="Ubiquitin-like" evidence="2">
    <location>
        <begin position="1"/>
        <end position="77"/>
    </location>
</feature>
<feature type="domain" description="UBA" evidence="1">
    <location>
        <begin position="104"/>
        <end position="143"/>
    </location>
</feature>
<accession>A0A1J4KIK8</accession>
<dbReference type="InterPro" id="IPR009060">
    <property type="entry name" value="UBA-like_sf"/>
</dbReference>
<gene>
    <name evidence="3" type="ORF">TRFO_01149</name>
</gene>
<dbReference type="InterPro" id="IPR000626">
    <property type="entry name" value="Ubiquitin-like_dom"/>
</dbReference>
<evidence type="ECO:0000259" key="2">
    <source>
        <dbReference type="PROSITE" id="PS50053"/>
    </source>
</evidence>
<dbReference type="PROSITE" id="PS50030">
    <property type="entry name" value="UBA"/>
    <property type="match status" value="1"/>
</dbReference>
<dbReference type="EMBL" id="MLAK01000593">
    <property type="protein sequence ID" value="OHT11209.1"/>
    <property type="molecule type" value="Genomic_DNA"/>
</dbReference>
<dbReference type="AlphaFoldDB" id="A0A1J4KIK8"/>
<dbReference type="SUPFAM" id="SSF46934">
    <property type="entry name" value="UBA-like"/>
    <property type="match status" value="1"/>
</dbReference>
<evidence type="ECO:0000313" key="4">
    <source>
        <dbReference type="Proteomes" id="UP000179807"/>
    </source>
</evidence>
<dbReference type="Gene3D" id="3.10.20.90">
    <property type="entry name" value="Phosphatidylinositol 3-kinase Catalytic Subunit, Chain A, domain 1"/>
    <property type="match status" value="1"/>
</dbReference>
<sequence>MLIRVQDQTGKIFSGEFSQDQNIYLLKMRLVDEKFVDPNIQFALFLNDRELTDDQTFNVLPITQDSTIMLAFPPKSNSQISESRHENAMNEENDARVRENVNRPLDRLIMDLTDLGFPKDACIDALNQTNFQPEYALNILFHENANNFYNYNNDDDDGIIMDENGNPNFDSLDFDDNEKEIIAGLAKTYRISMVHAVQAFEKSEKNVEMAKQLIEVLLKR</sequence>
<dbReference type="OrthoDB" id="524326at2759"/>
<comment type="caution">
    <text evidence="3">The sequence shown here is derived from an EMBL/GenBank/DDBJ whole genome shotgun (WGS) entry which is preliminary data.</text>
</comment>
<dbReference type="SMART" id="SM00165">
    <property type="entry name" value="UBA"/>
    <property type="match status" value="1"/>
</dbReference>
<name>A0A1J4KIK8_9EUKA</name>
<evidence type="ECO:0000259" key="1">
    <source>
        <dbReference type="PROSITE" id="PS50030"/>
    </source>
</evidence>
<dbReference type="PROSITE" id="PS50053">
    <property type="entry name" value="UBIQUITIN_2"/>
    <property type="match status" value="1"/>
</dbReference>
<dbReference type="GeneID" id="94824638"/>
<evidence type="ECO:0008006" key="5">
    <source>
        <dbReference type="Google" id="ProtNLM"/>
    </source>
</evidence>
<dbReference type="Pfam" id="PF00240">
    <property type="entry name" value="ubiquitin"/>
    <property type="match status" value="1"/>
</dbReference>
<dbReference type="RefSeq" id="XP_068364345.1">
    <property type="nucleotide sequence ID" value="XM_068489934.1"/>
</dbReference>
<dbReference type="Gene3D" id="1.10.8.10">
    <property type="entry name" value="DNA helicase RuvA subunit, C-terminal domain"/>
    <property type="match status" value="1"/>
</dbReference>
<dbReference type="Proteomes" id="UP000179807">
    <property type="component" value="Unassembled WGS sequence"/>
</dbReference>